<keyword evidence="1" id="KW-0472">Membrane</keyword>
<dbReference type="AlphaFoldDB" id="A0A829Y5J2"/>
<sequence length="207" mass="23079">MEHNWTLIAIWMGFAAIVAGGIRILLLASRRGRPGTPPVANPNPCSDLYQGIAAFLILLIGLPILWIGGRSLADELAVFWKLERKTMYIADVYTEHEKSFHEGGVSFSLLVVLTGKIDGEPREVQTWIGASGSLLGVKSQFEALRGKQLKIWTSPGSSHFRLQRHFVWDGIFVGLLGLSFVLVSAGAMIYGWRNRSRRQGPCWRNFQ</sequence>
<organism evidence="2 3">
    <name type="scientific">Steroidobacter agaridevorans</name>
    <dbReference type="NCBI Taxonomy" id="2695856"/>
    <lineage>
        <taxon>Bacteria</taxon>
        <taxon>Pseudomonadati</taxon>
        <taxon>Pseudomonadota</taxon>
        <taxon>Gammaproteobacteria</taxon>
        <taxon>Steroidobacterales</taxon>
        <taxon>Steroidobacteraceae</taxon>
        <taxon>Steroidobacter</taxon>
    </lineage>
</organism>
<evidence type="ECO:0000313" key="3">
    <source>
        <dbReference type="Proteomes" id="UP000445000"/>
    </source>
</evidence>
<gene>
    <name evidence="2" type="ORF">GCM10011487_04800</name>
</gene>
<keyword evidence="1" id="KW-0812">Transmembrane</keyword>
<evidence type="ECO:0000313" key="2">
    <source>
        <dbReference type="EMBL" id="GFE78480.1"/>
    </source>
</evidence>
<comment type="caution">
    <text evidence="2">The sequence shown here is derived from an EMBL/GenBank/DDBJ whole genome shotgun (WGS) entry which is preliminary data.</text>
</comment>
<evidence type="ECO:0000256" key="1">
    <source>
        <dbReference type="SAM" id="Phobius"/>
    </source>
</evidence>
<reference evidence="3" key="1">
    <citation type="submission" date="2020-01" db="EMBL/GenBank/DDBJ databases">
        <title>'Steroidobacter agaridevorans' sp. nov., agar-degrading bacteria isolated from rhizosphere soils.</title>
        <authorList>
            <person name="Ikenaga M."/>
            <person name="Kataoka M."/>
            <person name="Murouchi A."/>
            <person name="Katsuragi S."/>
            <person name="Sakai M."/>
        </authorList>
    </citation>
    <scope>NUCLEOTIDE SEQUENCE [LARGE SCALE GENOMIC DNA]</scope>
    <source>
        <strain evidence="3">YU21-B</strain>
    </source>
</reference>
<accession>A0A829Y5J2</accession>
<name>A0A829Y5J2_9GAMM</name>
<feature type="transmembrane region" description="Helical" evidence="1">
    <location>
        <begin position="6"/>
        <end position="28"/>
    </location>
</feature>
<keyword evidence="1" id="KW-1133">Transmembrane helix</keyword>
<dbReference type="EMBL" id="BLJN01000001">
    <property type="protein sequence ID" value="GFE78480.1"/>
    <property type="molecule type" value="Genomic_DNA"/>
</dbReference>
<proteinExistence type="predicted"/>
<feature type="transmembrane region" description="Helical" evidence="1">
    <location>
        <begin position="166"/>
        <end position="190"/>
    </location>
</feature>
<feature type="transmembrane region" description="Helical" evidence="1">
    <location>
        <begin position="48"/>
        <end position="68"/>
    </location>
</feature>
<keyword evidence="3" id="KW-1185">Reference proteome</keyword>
<protein>
    <submittedName>
        <fullName evidence="2">Uncharacterized protein</fullName>
    </submittedName>
</protein>
<dbReference type="RefSeq" id="WP_161810378.1">
    <property type="nucleotide sequence ID" value="NZ_BLJN01000001.1"/>
</dbReference>
<dbReference type="Proteomes" id="UP000445000">
    <property type="component" value="Unassembled WGS sequence"/>
</dbReference>